<name>A0A0V8J6L2_9BACL</name>
<sequence length="136" mass="15669">MNEYANSLNETLTSLIREMSAAPAPYVKKYFTRKKKLLPFETFMQLLISMGATAYIRNSWNRRAILLVIGAGSADACMARKIIRSLRINPGFLPKILQRMHLTSTPLFIFKSHRICRTPLQCLHLPISIYISLRKR</sequence>
<gene>
    <name evidence="1" type="ORF">AS030_15305</name>
</gene>
<keyword evidence="2" id="KW-1185">Reference proteome</keyword>
<evidence type="ECO:0000313" key="2">
    <source>
        <dbReference type="Proteomes" id="UP000054099"/>
    </source>
</evidence>
<proteinExistence type="predicted"/>
<dbReference type="EMBL" id="LNQN01000003">
    <property type="protein sequence ID" value="KSU82791.1"/>
    <property type="molecule type" value="Genomic_DNA"/>
</dbReference>
<protein>
    <submittedName>
        <fullName evidence="1">Uncharacterized protein</fullName>
    </submittedName>
</protein>
<dbReference type="AlphaFoldDB" id="A0A0V8J6L2"/>
<evidence type="ECO:0000313" key="1">
    <source>
        <dbReference type="EMBL" id="KSU82791.1"/>
    </source>
</evidence>
<dbReference type="Proteomes" id="UP000054099">
    <property type="component" value="Unassembled WGS sequence"/>
</dbReference>
<comment type="caution">
    <text evidence="1">The sequence shown here is derived from an EMBL/GenBank/DDBJ whole genome shotgun (WGS) entry which is preliminary data.</text>
</comment>
<accession>A0A0V8J6L2</accession>
<reference evidence="1 2" key="1">
    <citation type="journal article" date="2014" name="Antonie Van Leeuwenhoek">
        <title>Fictibacillus enclensis sp. nov., isolated from marine sediment.</title>
        <authorList>
            <person name="Dastager S.G."/>
            <person name="Mawlankar R."/>
            <person name="Srinivasan K."/>
            <person name="Tang S.K."/>
            <person name="Lee J.C."/>
            <person name="Ramana V.V."/>
            <person name="Shouche Y.S."/>
        </authorList>
    </citation>
    <scope>NUCLEOTIDE SEQUENCE [LARGE SCALE GENOMIC DNA]</scope>
    <source>
        <strain evidence="1 2">NIO-1003</strain>
    </source>
</reference>
<organism evidence="1 2">
    <name type="scientific">Fictibacillus enclensis</name>
    <dbReference type="NCBI Taxonomy" id="1017270"/>
    <lineage>
        <taxon>Bacteria</taxon>
        <taxon>Bacillati</taxon>
        <taxon>Bacillota</taxon>
        <taxon>Bacilli</taxon>
        <taxon>Bacillales</taxon>
        <taxon>Fictibacillaceae</taxon>
        <taxon>Fictibacillus</taxon>
    </lineage>
</organism>